<gene>
    <name evidence="2" type="ORF">ABG79_02244</name>
</gene>
<dbReference type="AlphaFoldDB" id="A0A0R3JXU9"/>
<dbReference type="STRING" id="908809.ABG79_02244"/>
<protein>
    <submittedName>
        <fullName evidence="2">Ribosome-associated protein</fullName>
    </submittedName>
</protein>
<evidence type="ECO:0000313" key="3">
    <source>
        <dbReference type="Proteomes" id="UP000052015"/>
    </source>
</evidence>
<dbReference type="RefSeq" id="WP_057979526.1">
    <property type="nucleotide sequence ID" value="NZ_LKHP01000019.1"/>
</dbReference>
<accession>A0A0R3JXU9</accession>
<dbReference type="OrthoDB" id="9811532at2"/>
<organism evidence="2 3">
    <name type="scientific">Caloramator mitchellensis</name>
    <dbReference type="NCBI Taxonomy" id="908809"/>
    <lineage>
        <taxon>Bacteria</taxon>
        <taxon>Bacillati</taxon>
        <taxon>Bacillota</taxon>
        <taxon>Clostridia</taxon>
        <taxon>Eubacteriales</taxon>
        <taxon>Clostridiaceae</taxon>
        <taxon>Caloramator</taxon>
    </lineage>
</organism>
<evidence type="ECO:0000256" key="1">
    <source>
        <dbReference type="PROSITE-ProRule" id="PRU00182"/>
    </source>
</evidence>
<dbReference type="Pfam" id="PF13275">
    <property type="entry name" value="S4_2"/>
    <property type="match status" value="1"/>
</dbReference>
<proteinExistence type="predicted"/>
<dbReference type="GO" id="GO:0003723">
    <property type="term" value="F:RNA binding"/>
    <property type="evidence" value="ECO:0007669"/>
    <property type="project" value="UniProtKB-KW"/>
</dbReference>
<evidence type="ECO:0000313" key="2">
    <source>
        <dbReference type="EMBL" id="KRQ85940.1"/>
    </source>
</evidence>
<dbReference type="SUPFAM" id="SSF55174">
    <property type="entry name" value="Alpha-L RNA-binding motif"/>
    <property type="match status" value="1"/>
</dbReference>
<keyword evidence="3" id="KW-1185">Reference proteome</keyword>
<dbReference type="EMBL" id="LKHP01000019">
    <property type="protein sequence ID" value="KRQ85940.1"/>
    <property type="molecule type" value="Genomic_DNA"/>
</dbReference>
<sequence length="69" mass="7679">MERVEINTEFIKLDQLLKWMGVADTGAFAKIIIKNGDVYVNGVQTVERGKKIKKGDIVEVVGVGKFEIV</sequence>
<dbReference type="PATRIC" id="fig|908809.3.peg.2230"/>
<dbReference type="Gene3D" id="3.10.290.10">
    <property type="entry name" value="RNA-binding S4 domain"/>
    <property type="match status" value="1"/>
</dbReference>
<keyword evidence="1" id="KW-0694">RNA-binding</keyword>
<name>A0A0R3JXU9_CALMK</name>
<comment type="caution">
    <text evidence="2">The sequence shown here is derived from an EMBL/GenBank/DDBJ whole genome shotgun (WGS) entry which is preliminary data.</text>
</comment>
<dbReference type="InterPro" id="IPR036986">
    <property type="entry name" value="S4_RNA-bd_sf"/>
</dbReference>
<dbReference type="CDD" id="cd00165">
    <property type="entry name" value="S4"/>
    <property type="match status" value="1"/>
</dbReference>
<reference evidence="2 3" key="1">
    <citation type="submission" date="2015-09" db="EMBL/GenBank/DDBJ databases">
        <title>Draft genome sequence of a Caloramator mitchellensis, a moderate thermophile from the Great Artesian Basin of Australia.</title>
        <authorList>
            <person name="Patel B.K."/>
        </authorList>
    </citation>
    <scope>NUCLEOTIDE SEQUENCE [LARGE SCALE GENOMIC DNA]</scope>
    <source>
        <strain evidence="2 3">VF08</strain>
    </source>
</reference>
<dbReference type="PROSITE" id="PS50889">
    <property type="entry name" value="S4"/>
    <property type="match status" value="1"/>
</dbReference>
<dbReference type="Proteomes" id="UP000052015">
    <property type="component" value="Unassembled WGS sequence"/>
</dbReference>